<keyword evidence="3" id="KW-0560">Oxidoreductase</keyword>
<evidence type="ECO:0000256" key="5">
    <source>
        <dbReference type="SAM" id="MobiDB-lite"/>
    </source>
</evidence>
<protein>
    <submittedName>
        <fullName evidence="7">POSSIBLE OXIDOREDUCTASE</fullName>
    </submittedName>
</protein>
<dbReference type="InterPro" id="IPR050172">
    <property type="entry name" value="SsuD_RutA_monooxygenase"/>
</dbReference>
<dbReference type="EMBL" id="CADCWH010000265">
    <property type="protein sequence ID" value="CAA9561161.1"/>
    <property type="molecule type" value="Genomic_DNA"/>
</dbReference>
<dbReference type="Gene3D" id="3.20.20.30">
    <property type="entry name" value="Luciferase-like domain"/>
    <property type="match status" value="1"/>
</dbReference>
<evidence type="ECO:0000256" key="3">
    <source>
        <dbReference type="ARBA" id="ARBA00023002"/>
    </source>
</evidence>
<accession>A0A6J4V070</accession>
<feature type="domain" description="Luciferase-like" evidence="6">
    <location>
        <begin position="41"/>
        <end position="273"/>
    </location>
</feature>
<evidence type="ECO:0000256" key="4">
    <source>
        <dbReference type="ARBA" id="ARBA00023033"/>
    </source>
</evidence>
<dbReference type="GO" id="GO:0046306">
    <property type="term" value="P:alkanesulfonate catabolic process"/>
    <property type="evidence" value="ECO:0007669"/>
    <property type="project" value="TreeGrafter"/>
</dbReference>
<name>A0A6J4V070_9BACT</name>
<dbReference type="AlphaFoldDB" id="A0A6J4V070"/>
<evidence type="ECO:0000313" key="7">
    <source>
        <dbReference type="EMBL" id="CAA9561161.1"/>
    </source>
</evidence>
<evidence type="ECO:0000259" key="6">
    <source>
        <dbReference type="Pfam" id="PF00296"/>
    </source>
</evidence>
<evidence type="ECO:0000256" key="2">
    <source>
        <dbReference type="ARBA" id="ARBA00022643"/>
    </source>
</evidence>
<dbReference type="InterPro" id="IPR036661">
    <property type="entry name" value="Luciferase-like_sf"/>
</dbReference>
<proteinExistence type="predicted"/>
<dbReference type="GO" id="GO:0008726">
    <property type="term" value="F:alkanesulfonate monooxygenase activity"/>
    <property type="evidence" value="ECO:0007669"/>
    <property type="project" value="TreeGrafter"/>
</dbReference>
<dbReference type="Pfam" id="PF00296">
    <property type="entry name" value="Bac_luciferase"/>
    <property type="match status" value="1"/>
</dbReference>
<dbReference type="SUPFAM" id="SSF51679">
    <property type="entry name" value="Bacterial luciferase-like"/>
    <property type="match status" value="1"/>
</dbReference>
<dbReference type="PANTHER" id="PTHR42847">
    <property type="entry name" value="ALKANESULFONATE MONOOXYGENASE"/>
    <property type="match status" value="1"/>
</dbReference>
<reference evidence="7" key="1">
    <citation type="submission" date="2020-02" db="EMBL/GenBank/DDBJ databases">
        <authorList>
            <person name="Meier V. D."/>
        </authorList>
    </citation>
    <scope>NUCLEOTIDE SEQUENCE</scope>
    <source>
        <strain evidence="7">AVDCRST_MAG70</strain>
    </source>
</reference>
<dbReference type="InterPro" id="IPR011251">
    <property type="entry name" value="Luciferase-like_dom"/>
</dbReference>
<keyword evidence="2" id="KW-0288">FMN</keyword>
<organism evidence="7">
    <name type="scientific">uncultured Thermomicrobiales bacterium</name>
    <dbReference type="NCBI Taxonomy" id="1645740"/>
    <lineage>
        <taxon>Bacteria</taxon>
        <taxon>Pseudomonadati</taxon>
        <taxon>Thermomicrobiota</taxon>
        <taxon>Thermomicrobia</taxon>
        <taxon>Thermomicrobiales</taxon>
        <taxon>environmental samples</taxon>
    </lineage>
</organism>
<gene>
    <name evidence="7" type="ORF">AVDCRST_MAG70-1676</name>
</gene>
<evidence type="ECO:0000256" key="1">
    <source>
        <dbReference type="ARBA" id="ARBA00022630"/>
    </source>
</evidence>
<feature type="region of interest" description="Disordered" evidence="5">
    <location>
        <begin position="1"/>
        <end position="26"/>
    </location>
</feature>
<keyword evidence="4" id="KW-0503">Monooxygenase</keyword>
<keyword evidence="1" id="KW-0285">Flavoprotein</keyword>
<sequence>MTDHAAKSSEPILPSAASGPDRSRWTPASRQMGLGLMVPIFENSAFGGTPGFTDMLEIVRAADEVGFDTVWFADHFSAVTPAGEPGRGVWECFTTMAGLAAATSDLEIGLGTLVACTGFRNPGLLAKTAETLDEISGGRFILGLGAGWHEPEYDMFGMPFDHRASRFEESIAIVTDLLRTGVSDRRHGRFFQSEDAFSRPRGPRGATGGAPVLVGTSGERMLEITARYAEAWNTVWHPDAQAARPKVDALHRACDAVGRDPASIVMTAGGNIALDGYTGTRPDPMRGTEEELATKVAAFADLGFEHFVCGLDPCTPASVASFAGTVAAIDRAL</sequence>
<dbReference type="PANTHER" id="PTHR42847:SF4">
    <property type="entry name" value="ALKANESULFONATE MONOOXYGENASE-RELATED"/>
    <property type="match status" value="1"/>
</dbReference>